<proteinExistence type="predicted"/>
<accession>A0A2P2QZ41</accession>
<sequence length="20" mass="2266">MLGSIKVGQILLRDHLKQDT</sequence>
<organism evidence="1">
    <name type="scientific">Rhizophora mucronata</name>
    <name type="common">Asiatic mangrove</name>
    <dbReference type="NCBI Taxonomy" id="61149"/>
    <lineage>
        <taxon>Eukaryota</taxon>
        <taxon>Viridiplantae</taxon>
        <taxon>Streptophyta</taxon>
        <taxon>Embryophyta</taxon>
        <taxon>Tracheophyta</taxon>
        <taxon>Spermatophyta</taxon>
        <taxon>Magnoliopsida</taxon>
        <taxon>eudicotyledons</taxon>
        <taxon>Gunneridae</taxon>
        <taxon>Pentapetalae</taxon>
        <taxon>rosids</taxon>
        <taxon>fabids</taxon>
        <taxon>Malpighiales</taxon>
        <taxon>Rhizophoraceae</taxon>
        <taxon>Rhizophora</taxon>
    </lineage>
</organism>
<name>A0A2P2QZ41_RHIMU</name>
<protein>
    <submittedName>
        <fullName evidence="1">Uncharacterized protein</fullName>
    </submittedName>
</protein>
<dbReference type="AlphaFoldDB" id="A0A2P2QZ41"/>
<reference evidence="1" key="1">
    <citation type="submission" date="2018-02" db="EMBL/GenBank/DDBJ databases">
        <title>Rhizophora mucronata_Transcriptome.</title>
        <authorList>
            <person name="Meera S.P."/>
            <person name="Sreeshan A."/>
            <person name="Augustine A."/>
        </authorList>
    </citation>
    <scope>NUCLEOTIDE SEQUENCE</scope>
    <source>
        <tissue evidence="1">Leaf</tissue>
    </source>
</reference>
<dbReference type="EMBL" id="GGEC01091697">
    <property type="protein sequence ID" value="MBX72181.1"/>
    <property type="molecule type" value="Transcribed_RNA"/>
</dbReference>
<evidence type="ECO:0000313" key="1">
    <source>
        <dbReference type="EMBL" id="MBX72181.1"/>
    </source>
</evidence>